<dbReference type="PANTHER" id="PTHR10489">
    <property type="entry name" value="CELL ADHESION MOLECULE"/>
    <property type="match status" value="1"/>
</dbReference>
<feature type="transmembrane region" description="Helical" evidence="12">
    <location>
        <begin position="168"/>
        <end position="196"/>
    </location>
</feature>
<dbReference type="Pfam" id="PF00001">
    <property type="entry name" value="7tm_1"/>
    <property type="match status" value="1"/>
</dbReference>
<feature type="compositionally biased region" description="Basic and acidic residues" evidence="11">
    <location>
        <begin position="490"/>
        <end position="499"/>
    </location>
</feature>
<dbReference type="InterPro" id="IPR017452">
    <property type="entry name" value="GPCR_Rhodpsn_7TM"/>
</dbReference>
<dbReference type="InterPro" id="IPR005383">
    <property type="entry name" value="ACKR4"/>
</dbReference>
<feature type="transmembrane region" description="Helical" evidence="12">
    <location>
        <begin position="384"/>
        <end position="402"/>
    </location>
</feature>
<keyword evidence="4 12" id="KW-1133">Transmembrane helix</keyword>
<dbReference type="InterPro" id="IPR050119">
    <property type="entry name" value="CCR1-9-like"/>
</dbReference>
<dbReference type="Gene3D" id="1.20.1070.10">
    <property type="entry name" value="Rhodopsin 7-helix transmembrane proteins"/>
    <property type="match status" value="1"/>
</dbReference>
<evidence type="ECO:0000313" key="14">
    <source>
        <dbReference type="EMBL" id="KAF6733975.1"/>
    </source>
</evidence>
<gene>
    <name evidence="14" type="ORF">FQA47_001885</name>
</gene>
<evidence type="ECO:0000313" key="15">
    <source>
        <dbReference type="Proteomes" id="UP000646548"/>
    </source>
</evidence>
<dbReference type="GO" id="GO:0006955">
    <property type="term" value="P:immune response"/>
    <property type="evidence" value="ECO:0007669"/>
    <property type="project" value="TreeGrafter"/>
</dbReference>
<dbReference type="InterPro" id="IPR000355">
    <property type="entry name" value="Chemokine_rcpt"/>
</dbReference>
<dbReference type="GO" id="GO:0016493">
    <property type="term" value="F:C-C chemokine receptor activity"/>
    <property type="evidence" value="ECO:0007669"/>
    <property type="project" value="TreeGrafter"/>
</dbReference>
<dbReference type="GO" id="GO:0019957">
    <property type="term" value="F:C-C chemokine binding"/>
    <property type="evidence" value="ECO:0007669"/>
    <property type="project" value="TreeGrafter"/>
</dbReference>
<evidence type="ECO:0000259" key="13">
    <source>
        <dbReference type="PROSITE" id="PS50262"/>
    </source>
</evidence>
<comment type="caution">
    <text evidence="14">The sequence shown here is derived from an EMBL/GenBank/DDBJ whole genome shotgun (WGS) entry which is preliminary data.</text>
</comment>
<feature type="transmembrane region" description="Helical" evidence="12">
    <location>
        <begin position="434"/>
        <end position="453"/>
    </location>
</feature>
<evidence type="ECO:0000256" key="1">
    <source>
        <dbReference type="ARBA" id="ARBA00004651"/>
    </source>
</evidence>
<evidence type="ECO:0000256" key="11">
    <source>
        <dbReference type="SAM" id="MobiDB-lite"/>
    </source>
</evidence>
<evidence type="ECO:0000256" key="3">
    <source>
        <dbReference type="ARBA" id="ARBA00022692"/>
    </source>
</evidence>
<dbReference type="GO" id="GO:0060326">
    <property type="term" value="P:cell chemotaxis"/>
    <property type="evidence" value="ECO:0007669"/>
    <property type="project" value="TreeGrafter"/>
</dbReference>
<keyword evidence="5 10" id="KW-0297">G-protein coupled receptor</keyword>
<feature type="transmembrane region" description="Helical" evidence="12">
    <location>
        <begin position="208"/>
        <end position="228"/>
    </location>
</feature>
<comment type="subcellular location">
    <subcellularLocation>
        <location evidence="1">Cell membrane</location>
        <topology evidence="1">Multi-pass membrane protein</topology>
    </subcellularLocation>
</comment>
<evidence type="ECO:0000256" key="12">
    <source>
        <dbReference type="SAM" id="Phobius"/>
    </source>
</evidence>
<keyword evidence="6 12" id="KW-0472">Membrane</keyword>
<dbReference type="SUPFAM" id="SSF81321">
    <property type="entry name" value="Family A G protein-coupled receptor-like"/>
    <property type="match status" value="1"/>
</dbReference>
<dbReference type="PANTHER" id="PTHR10489:SF910">
    <property type="entry name" value="ATYPICAL CHEMOKINE RECEPTOR 4"/>
    <property type="match status" value="1"/>
</dbReference>
<feature type="transmembrane region" description="Helical" evidence="12">
    <location>
        <begin position="345"/>
        <end position="363"/>
    </location>
</feature>
<name>A0A834KW42_ORYME</name>
<feature type="domain" description="G-protein coupled receptors family 1 profile" evidence="13">
    <location>
        <begin position="187"/>
        <end position="446"/>
    </location>
</feature>
<evidence type="ECO:0000256" key="4">
    <source>
        <dbReference type="ARBA" id="ARBA00022989"/>
    </source>
</evidence>
<dbReference type="PRINTS" id="PR01558">
    <property type="entry name" value="CHEMOKINER11"/>
</dbReference>
<evidence type="ECO:0000256" key="9">
    <source>
        <dbReference type="ARBA" id="ARBA00023224"/>
    </source>
</evidence>
<comment type="similarity">
    <text evidence="10">Belongs to the G-protein coupled receptor 1 family.</text>
</comment>
<dbReference type="AlphaFoldDB" id="A0A834KW42"/>
<keyword evidence="2" id="KW-1003">Cell membrane</keyword>
<evidence type="ECO:0000256" key="7">
    <source>
        <dbReference type="ARBA" id="ARBA00023170"/>
    </source>
</evidence>
<dbReference type="PRINTS" id="PR00237">
    <property type="entry name" value="GPCRRHODOPSN"/>
</dbReference>
<evidence type="ECO:0000256" key="5">
    <source>
        <dbReference type="ARBA" id="ARBA00023040"/>
    </source>
</evidence>
<evidence type="ECO:0000256" key="10">
    <source>
        <dbReference type="RuleBase" id="RU000688"/>
    </source>
</evidence>
<protein>
    <submittedName>
        <fullName evidence="14">Atypical chemokine receptor 4</fullName>
    </submittedName>
</protein>
<feature type="compositionally biased region" description="Basic residues" evidence="11">
    <location>
        <begin position="464"/>
        <end position="474"/>
    </location>
</feature>
<dbReference type="PRINTS" id="PR00657">
    <property type="entry name" value="CCCHEMOKINER"/>
</dbReference>
<dbReference type="GO" id="GO:0005044">
    <property type="term" value="F:scavenger receptor activity"/>
    <property type="evidence" value="ECO:0007669"/>
    <property type="project" value="InterPro"/>
</dbReference>
<dbReference type="PROSITE" id="PS50262">
    <property type="entry name" value="G_PROTEIN_RECEP_F1_2"/>
    <property type="match status" value="1"/>
</dbReference>
<dbReference type="GO" id="GO:0009897">
    <property type="term" value="C:external side of plasma membrane"/>
    <property type="evidence" value="ECO:0007669"/>
    <property type="project" value="TreeGrafter"/>
</dbReference>
<dbReference type="GO" id="GO:0007204">
    <property type="term" value="P:positive regulation of cytosolic calcium ion concentration"/>
    <property type="evidence" value="ECO:0007669"/>
    <property type="project" value="TreeGrafter"/>
</dbReference>
<keyword evidence="9 10" id="KW-0807">Transducer</keyword>
<feature type="transmembrane region" description="Helical" evidence="12">
    <location>
        <begin position="248"/>
        <end position="269"/>
    </location>
</feature>
<dbReference type="GO" id="GO:0019722">
    <property type="term" value="P:calcium-mediated signaling"/>
    <property type="evidence" value="ECO:0007669"/>
    <property type="project" value="TreeGrafter"/>
</dbReference>
<feature type="region of interest" description="Disordered" evidence="11">
    <location>
        <begin position="464"/>
        <end position="499"/>
    </location>
</feature>
<accession>A0A834KW42</accession>
<evidence type="ECO:0000256" key="8">
    <source>
        <dbReference type="ARBA" id="ARBA00023180"/>
    </source>
</evidence>
<evidence type="ECO:0000256" key="6">
    <source>
        <dbReference type="ARBA" id="ARBA00023136"/>
    </source>
</evidence>
<dbReference type="Proteomes" id="UP000646548">
    <property type="component" value="Unassembled WGS sequence"/>
</dbReference>
<keyword evidence="3 10" id="KW-0812">Transmembrane</keyword>
<sequence>MSCSVQKQEKISAQHLEFVGDVKSIPDAAEAAGASEETCLGGAEMEVRSLDFDPSPNASRETLRLDPGSRLVNAAGVCLQTELQTPAGSEGLPGFDGVTFPEAPPTAPRAASCRENRVPVREDQRSDKSLGVMAAAEDEDYFYHDNFSFNFSYDDYPTVCEKEDLRSFAAFFLPAVYALCLVVGLAGNTLVVAVYAYRKRLKTVTDSFLTHMAAADLMLIFTLPFWAAGAARGWELGAVLCKIASTSYTVNFHCCMLLLACISLDRYLALARLQGGEQRRGLQGAFSRKHCWKVCLAVWTTALLLGLPDLIFSEVRDASGRNTCLLVYPTWMAPGGSAALEGVEVLLGFLVPLLVMLVCYWNVYRVLRGLPAERKGRKWRVVRVLLLVAGVFVVTQLPYNLVKAYRALDSVYLLVTHCGTSKVLDRAAQVTESLALTHCCFNPILYAVVGSNFRQDLSRMAKRFGEKRRRRRGRSAAGGEAETSFNSHSGSEDTKTFSI</sequence>
<reference evidence="14" key="1">
    <citation type="journal article" name="BMC Genomics">
        <title>Long-read sequencing and de novo genome assembly of marine medaka (Oryzias melastigma).</title>
        <authorList>
            <person name="Liang P."/>
            <person name="Saqib H.S.A."/>
            <person name="Ni X."/>
            <person name="Shen Y."/>
        </authorList>
    </citation>
    <scope>NUCLEOTIDE SEQUENCE</scope>
    <source>
        <strain evidence="14">Bigg-433</strain>
    </source>
</reference>
<feature type="transmembrane region" description="Helical" evidence="12">
    <location>
        <begin position="290"/>
        <end position="312"/>
    </location>
</feature>
<dbReference type="FunFam" id="1.20.1070.10:FF:000035">
    <property type="entry name" value="C-C chemokine receptor type 6"/>
    <property type="match status" value="1"/>
</dbReference>
<proteinExistence type="inferred from homology"/>
<dbReference type="PROSITE" id="PS00237">
    <property type="entry name" value="G_PROTEIN_RECEP_F1_1"/>
    <property type="match status" value="1"/>
</dbReference>
<keyword evidence="8" id="KW-0325">Glycoprotein</keyword>
<organism evidence="14 15">
    <name type="scientific">Oryzias melastigma</name>
    <name type="common">Marine medaka</name>
    <dbReference type="NCBI Taxonomy" id="30732"/>
    <lineage>
        <taxon>Eukaryota</taxon>
        <taxon>Metazoa</taxon>
        <taxon>Chordata</taxon>
        <taxon>Craniata</taxon>
        <taxon>Vertebrata</taxon>
        <taxon>Euteleostomi</taxon>
        <taxon>Actinopterygii</taxon>
        <taxon>Neopterygii</taxon>
        <taxon>Teleostei</taxon>
        <taxon>Neoteleostei</taxon>
        <taxon>Acanthomorphata</taxon>
        <taxon>Ovalentaria</taxon>
        <taxon>Atherinomorphae</taxon>
        <taxon>Beloniformes</taxon>
        <taxon>Adrianichthyidae</taxon>
        <taxon>Oryziinae</taxon>
        <taxon>Oryzias</taxon>
    </lineage>
</organism>
<keyword evidence="7 10" id="KW-0675">Receptor</keyword>
<dbReference type="EMBL" id="WKFB01000147">
    <property type="protein sequence ID" value="KAF6733975.1"/>
    <property type="molecule type" value="Genomic_DNA"/>
</dbReference>
<evidence type="ECO:0000256" key="2">
    <source>
        <dbReference type="ARBA" id="ARBA00022475"/>
    </source>
</evidence>
<dbReference type="InterPro" id="IPR000276">
    <property type="entry name" value="GPCR_Rhodpsn"/>
</dbReference>